<accession>S0P202</accession>
<protein>
    <submittedName>
        <fullName evidence="7">Uncharacterized protein</fullName>
    </submittedName>
</protein>
<evidence type="ECO:0000256" key="4">
    <source>
        <dbReference type="ARBA" id="ARBA00022989"/>
    </source>
</evidence>
<keyword evidence="5 6" id="KW-0472">Membrane</keyword>
<dbReference type="Proteomes" id="UP000015961">
    <property type="component" value="Unassembled WGS sequence"/>
</dbReference>
<dbReference type="OrthoDB" id="9775950at2"/>
<keyword evidence="2" id="KW-1003">Cell membrane</keyword>
<dbReference type="InterPro" id="IPR050833">
    <property type="entry name" value="Poly_Biosynth_Transport"/>
</dbReference>
<proteinExistence type="predicted"/>
<keyword evidence="8" id="KW-1185">Reference proteome</keyword>
<dbReference type="CDD" id="cd13124">
    <property type="entry name" value="MATE_SpoVB_like"/>
    <property type="match status" value="1"/>
</dbReference>
<feature type="transmembrane region" description="Helical" evidence="6">
    <location>
        <begin position="321"/>
        <end position="344"/>
    </location>
</feature>
<evidence type="ECO:0000256" key="1">
    <source>
        <dbReference type="ARBA" id="ARBA00004651"/>
    </source>
</evidence>
<feature type="transmembrane region" description="Helical" evidence="6">
    <location>
        <begin position="118"/>
        <end position="137"/>
    </location>
</feature>
<evidence type="ECO:0000313" key="7">
    <source>
        <dbReference type="EMBL" id="EOT84205.1"/>
    </source>
</evidence>
<dbReference type="Pfam" id="PF01943">
    <property type="entry name" value="Polysacc_synt"/>
    <property type="match status" value="1"/>
</dbReference>
<keyword evidence="3 6" id="KW-0812">Transmembrane</keyword>
<feature type="transmembrane region" description="Helical" evidence="6">
    <location>
        <begin position="386"/>
        <end position="406"/>
    </location>
</feature>
<feature type="transmembrane region" description="Helical" evidence="6">
    <location>
        <begin position="450"/>
        <end position="470"/>
    </location>
</feature>
<comment type="subcellular location">
    <subcellularLocation>
        <location evidence="1">Cell membrane</location>
        <topology evidence="1">Multi-pass membrane protein</topology>
    </subcellularLocation>
</comment>
<dbReference type="eggNOG" id="COG2244">
    <property type="taxonomic scope" value="Bacteria"/>
</dbReference>
<feature type="transmembrane region" description="Helical" evidence="6">
    <location>
        <begin position="88"/>
        <end position="112"/>
    </location>
</feature>
<dbReference type="GO" id="GO:0005886">
    <property type="term" value="C:plasma membrane"/>
    <property type="evidence" value="ECO:0007669"/>
    <property type="project" value="UniProtKB-SubCell"/>
</dbReference>
<feature type="transmembrane region" description="Helical" evidence="6">
    <location>
        <begin position="12"/>
        <end position="30"/>
    </location>
</feature>
<gene>
    <name evidence="7" type="ORF">I573_01106</name>
</gene>
<organism evidence="7 8">
    <name type="scientific">Enterococcus sulfureus ATCC 49903</name>
    <dbReference type="NCBI Taxonomy" id="1140003"/>
    <lineage>
        <taxon>Bacteria</taxon>
        <taxon>Bacillati</taxon>
        <taxon>Bacillota</taxon>
        <taxon>Bacilli</taxon>
        <taxon>Lactobacillales</taxon>
        <taxon>Enterococcaceae</taxon>
        <taxon>Enterococcus</taxon>
    </lineage>
</organism>
<feature type="transmembrane region" description="Helical" evidence="6">
    <location>
        <begin position="236"/>
        <end position="264"/>
    </location>
</feature>
<feature type="transmembrane region" description="Helical" evidence="6">
    <location>
        <begin position="284"/>
        <end position="309"/>
    </location>
</feature>
<feature type="transmembrane region" description="Helical" evidence="6">
    <location>
        <begin position="356"/>
        <end position="374"/>
    </location>
</feature>
<evidence type="ECO:0000256" key="6">
    <source>
        <dbReference type="SAM" id="Phobius"/>
    </source>
</evidence>
<dbReference type="STRING" id="1140003.OMY_02236"/>
<reference evidence="7 8" key="1">
    <citation type="submission" date="2013-03" db="EMBL/GenBank/DDBJ databases">
        <title>The Genome Sequence of Enterococcus sulfureus ATCC_49903 (PacBio/Illumina hybrid assembly).</title>
        <authorList>
            <consortium name="The Broad Institute Genomics Platform"/>
            <consortium name="The Broad Institute Genome Sequencing Center for Infectious Disease"/>
            <person name="Earl A."/>
            <person name="Russ C."/>
            <person name="Gilmore M."/>
            <person name="Surin D."/>
            <person name="Walker B."/>
            <person name="Young S."/>
            <person name="Zeng Q."/>
            <person name="Gargeya S."/>
            <person name="Fitzgerald M."/>
            <person name="Haas B."/>
            <person name="Abouelleil A."/>
            <person name="Allen A.W."/>
            <person name="Alvarado L."/>
            <person name="Arachchi H.M."/>
            <person name="Berlin A.M."/>
            <person name="Chapman S.B."/>
            <person name="Gainer-Dewar J."/>
            <person name="Goldberg J."/>
            <person name="Griggs A."/>
            <person name="Gujja S."/>
            <person name="Hansen M."/>
            <person name="Howarth C."/>
            <person name="Imamovic A."/>
            <person name="Ireland A."/>
            <person name="Larimer J."/>
            <person name="McCowan C."/>
            <person name="Murphy C."/>
            <person name="Pearson M."/>
            <person name="Poon T.W."/>
            <person name="Priest M."/>
            <person name="Roberts A."/>
            <person name="Saif S."/>
            <person name="Shea T."/>
            <person name="Sisk P."/>
            <person name="Sykes S."/>
            <person name="Wortman J."/>
            <person name="Nusbaum C."/>
            <person name="Birren B."/>
        </authorList>
    </citation>
    <scope>NUCLEOTIDE SEQUENCE [LARGE SCALE GENOMIC DNA]</scope>
    <source>
        <strain evidence="7 8">ATCC 49903</strain>
    </source>
</reference>
<evidence type="ECO:0000256" key="5">
    <source>
        <dbReference type="ARBA" id="ARBA00023136"/>
    </source>
</evidence>
<evidence type="ECO:0000256" key="2">
    <source>
        <dbReference type="ARBA" id="ARBA00022475"/>
    </source>
</evidence>
<dbReference type="PANTHER" id="PTHR30250">
    <property type="entry name" value="PST FAMILY PREDICTED COLANIC ACID TRANSPORTER"/>
    <property type="match status" value="1"/>
</dbReference>
<dbReference type="PATRIC" id="fig|1140003.3.peg.2148"/>
<dbReference type="EMBL" id="ASWO01000004">
    <property type="protein sequence ID" value="EOT84205.1"/>
    <property type="molecule type" value="Genomic_DNA"/>
</dbReference>
<dbReference type="InterPro" id="IPR024923">
    <property type="entry name" value="PG_synth_SpoVB"/>
</dbReference>
<dbReference type="RefSeq" id="WP_016186652.1">
    <property type="nucleotide sequence ID" value="NZ_ASWO01000004.1"/>
</dbReference>
<evidence type="ECO:0000256" key="3">
    <source>
        <dbReference type="ARBA" id="ARBA00022692"/>
    </source>
</evidence>
<feature type="transmembrane region" description="Helical" evidence="6">
    <location>
        <begin position="412"/>
        <end position="430"/>
    </location>
</feature>
<dbReference type="PANTHER" id="PTHR30250:SF29">
    <property type="entry name" value="POLYSACCHARIDE BIOSYNTHESIS PROTEIN C-TERMINAL DOMAIN-CONTAINING PROTEIN"/>
    <property type="match status" value="1"/>
</dbReference>
<feature type="transmembrane region" description="Helical" evidence="6">
    <location>
        <begin position="183"/>
        <end position="206"/>
    </location>
</feature>
<evidence type="ECO:0000313" key="8">
    <source>
        <dbReference type="Proteomes" id="UP000015961"/>
    </source>
</evidence>
<feature type="transmembrane region" description="Helical" evidence="6">
    <location>
        <begin position="482"/>
        <end position="500"/>
    </location>
</feature>
<keyword evidence="4 6" id="KW-1133">Transmembrane helix</keyword>
<dbReference type="AlphaFoldDB" id="S0P202"/>
<dbReference type="InterPro" id="IPR002797">
    <property type="entry name" value="Polysacc_synth"/>
</dbReference>
<feature type="transmembrane region" description="Helical" evidence="6">
    <location>
        <begin position="50"/>
        <end position="68"/>
    </location>
</feature>
<sequence>MAKSQLHHLMRGALVLTIASFVAKLLSAIYRVPFQNLVGDQGFYVYQQVYPLYGIAITLALTSFPQFLSRVTVGQNPLEKRETLKAYFPMIATLSLGLWFFLFTFSGIVAFAMGNRELAPLIRVVSFTFLLIPSLAIRRGEFQGSMHMIPTAVSQVVEQIVRVIVILLAAYSFKVFDKTVYQVGTYALSGSLVGGIAAFFVLRYYAYQIHGGHTRLTQLLGPYPEKRIRYRFYKEAGMLTIYGSLLIIFQLIDSFFVVNGLVASGMPLHEAQVTKGIFDRGQPLVQLGLVVATALSASFLPALTNYLTANREAQFRFSAKMYLRLTVSVAFAASLGLASLMPFINYTLFKDFKGTNTLLIFVFSIVLMATVQAYQSIAQSQNRLRLSLRAASWGCAIKLFLTGILTYRFGTVGTSFATLSGLFVVFLVFLRYDDRKLYLFFKERSFFIRLGIALFGMAVSLLIYDLAWYYGIQEWHRSTTLWISLLGVVLGASVFLFLTIKCQVFTVREWLYLPKGAKILRLGVKK</sequence>
<feature type="transmembrane region" description="Helical" evidence="6">
    <location>
        <begin position="149"/>
        <end position="171"/>
    </location>
</feature>
<comment type="caution">
    <text evidence="7">The sequence shown here is derived from an EMBL/GenBank/DDBJ whole genome shotgun (WGS) entry which is preliminary data.</text>
</comment>
<name>S0P202_9ENTE</name>